<comment type="caution">
    <text evidence="1">The sequence shown here is derived from an EMBL/GenBank/DDBJ whole genome shotgun (WGS) entry which is preliminary data.</text>
</comment>
<protein>
    <submittedName>
        <fullName evidence="1">Uncharacterized protein</fullName>
    </submittedName>
</protein>
<name>A0A0F9F6C4_9ZZZZ</name>
<organism evidence="1">
    <name type="scientific">marine sediment metagenome</name>
    <dbReference type="NCBI Taxonomy" id="412755"/>
    <lineage>
        <taxon>unclassified sequences</taxon>
        <taxon>metagenomes</taxon>
        <taxon>ecological metagenomes</taxon>
    </lineage>
</organism>
<dbReference type="AlphaFoldDB" id="A0A0F9F6C4"/>
<accession>A0A0F9F6C4</accession>
<reference evidence="1" key="1">
    <citation type="journal article" date="2015" name="Nature">
        <title>Complex archaea that bridge the gap between prokaryotes and eukaryotes.</title>
        <authorList>
            <person name="Spang A."/>
            <person name="Saw J.H."/>
            <person name="Jorgensen S.L."/>
            <person name="Zaremba-Niedzwiedzka K."/>
            <person name="Martijn J."/>
            <person name="Lind A.E."/>
            <person name="van Eijk R."/>
            <person name="Schleper C."/>
            <person name="Guy L."/>
            <person name="Ettema T.J."/>
        </authorList>
    </citation>
    <scope>NUCLEOTIDE SEQUENCE</scope>
</reference>
<sequence length="82" mass="9559">MALTEEDLFDMGEGRTVRQKTITQLMNGYGELYSKVEGIKNKRMMRPVLDRMNACYLEVHRRVLRESRRQGGTEKGSSFDSR</sequence>
<proteinExistence type="predicted"/>
<evidence type="ECO:0000313" key="1">
    <source>
        <dbReference type="EMBL" id="KKL74041.1"/>
    </source>
</evidence>
<dbReference type="EMBL" id="LAZR01024778">
    <property type="protein sequence ID" value="KKL74041.1"/>
    <property type="molecule type" value="Genomic_DNA"/>
</dbReference>
<gene>
    <name evidence="1" type="ORF">LCGC14_2068870</name>
</gene>